<name>A0A844B0D7_9RHOB</name>
<keyword evidence="4 5" id="KW-0472">Membrane</keyword>
<feature type="transmembrane region" description="Helical" evidence="5">
    <location>
        <begin position="162"/>
        <end position="181"/>
    </location>
</feature>
<feature type="transmembrane region" description="Helical" evidence="5">
    <location>
        <begin position="283"/>
        <end position="307"/>
    </location>
</feature>
<organism evidence="6 7">
    <name type="scientific">Tritonibacter aquimaris</name>
    <dbReference type="NCBI Taxonomy" id="2663379"/>
    <lineage>
        <taxon>Bacteria</taxon>
        <taxon>Pseudomonadati</taxon>
        <taxon>Pseudomonadota</taxon>
        <taxon>Alphaproteobacteria</taxon>
        <taxon>Rhodobacterales</taxon>
        <taxon>Paracoccaceae</taxon>
        <taxon>Tritonibacter</taxon>
    </lineage>
</organism>
<dbReference type="GO" id="GO:0016020">
    <property type="term" value="C:membrane"/>
    <property type="evidence" value="ECO:0007669"/>
    <property type="project" value="UniProtKB-SubCell"/>
</dbReference>
<feature type="transmembrane region" description="Helical" evidence="5">
    <location>
        <begin position="94"/>
        <end position="113"/>
    </location>
</feature>
<proteinExistence type="predicted"/>
<keyword evidence="2 5" id="KW-0812">Transmembrane</keyword>
<feature type="transmembrane region" description="Helical" evidence="5">
    <location>
        <begin position="31"/>
        <end position="52"/>
    </location>
</feature>
<reference evidence="6 7" key="1">
    <citation type="submission" date="2019-10" db="EMBL/GenBank/DDBJ databases">
        <title>Epibacterium sp. nov., isolated from seawater.</title>
        <authorList>
            <person name="Zhang X."/>
            <person name="Li N."/>
        </authorList>
    </citation>
    <scope>NUCLEOTIDE SEQUENCE [LARGE SCALE GENOMIC DNA]</scope>
    <source>
        <strain evidence="6 7">SM1969</strain>
    </source>
</reference>
<dbReference type="EMBL" id="WIXK01000004">
    <property type="protein sequence ID" value="MQY42866.1"/>
    <property type="molecule type" value="Genomic_DNA"/>
</dbReference>
<dbReference type="AlphaFoldDB" id="A0A844B0D7"/>
<comment type="subcellular location">
    <subcellularLocation>
        <location evidence="1">Membrane</location>
        <topology evidence="1">Multi-pass membrane protein</topology>
    </subcellularLocation>
</comment>
<evidence type="ECO:0000256" key="3">
    <source>
        <dbReference type="ARBA" id="ARBA00022989"/>
    </source>
</evidence>
<feature type="transmembrane region" description="Helical" evidence="5">
    <location>
        <begin position="202"/>
        <end position="221"/>
    </location>
</feature>
<evidence type="ECO:0000313" key="6">
    <source>
        <dbReference type="EMBL" id="MQY42866.1"/>
    </source>
</evidence>
<gene>
    <name evidence="6" type="ORF">GG681_09445</name>
</gene>
<evidence type="ECO:0000256" key="4">
    <source>
        <dbReference type="ARBA" id="ARBA00023136"/>
    </source>
</evidence>
<keyword evidence="3 5" id="KW-1133">Transmembrane helix</keyword>
<evidence type="ECO:0000313" key="7">
    <source>
        <dbReference type="Proteomes" id="UP000436694"/>
    </source>
</evidence>
<keyword evidence="7" id="KW-1185">Reference proteome</keyword>
<protein>
    <submittedName>
        <fullName evidence="6">DoxX family membrane protein</fullName>
    </submittedName>
</protein>
<evidence type="ECO:0000256" key="1">
    <source>
        <dbReference type="ARBA" id="ARBA00004141"/>
    </source>
</evidence>
<dbReference type="InterPro" id="IPR032808">
    <property type="entry name" value="DoxX"/>
</dbReference>
<comment type="caution">
    <text evidence="6">The sequence shown here is derived from an EMBL/GenBank/DDBJ whole genome shotgun (WGS) entry which is preliminary data.</text>
</comment>
<evidence type="ECO:0000256" key="2">
    <source>
        <dbReference type="ARBA" id="ARBA00022692"/>
    </source>
</evidence>
<dbReference type="RefSeq" id="WP_153547463.1">
    <property type="nucleotide sequence ID" value="NZ_WIXK01000004.1"/>
</dbReference>
<accession>A0A844B0D7</accession>
<sequence length="323" mass="34036">MTQSTLPNSGAHQLWTAAISSGADRLSAQNLTFIALILRLGIGAVFLVGGWWKLSRAIDPTRADALVSRYMAPNGYINEFFQTYLFSGDLLTPWMFMTALSAFELAAGIALILGLLVRPLAIIFGLLMWSFVAALPVVTTPGLAPTDATFLTPALIVQIRDIALSGFCFALAAVGSGAVSLDAKLLGRGEPMGMVGWANIGLLIRLSVAVTFLVGGAFYGLDHVKSWIAVPLVSIAIAVILLSGHGVRLAAIAALAVLLFYCGGKLDSAKPLWDNLNAIKREFAFLAASGLLLVFSGGKAFQLGALIHDPKTALFGPGQHQAQ</sequence>
<feature type="transmembrane region" description="Helical" evidence="5">
    <location>
        <begin position="120"/>
        <end position="142"/>
    </location>
</feature>
<dbReference type="Pfam" id="PF07681">
    <property type="entry name" value="DoxX"/>
    <property type="match status" value="1"/>
</dbReference>
<feature type="transmembrane region" description="Helical" evidence="5">
    <location>
        <begin position="233"/>
        <end position="262"/>
    </location>
</feature>
<evidence type="ECO:0000256" key="5">
    <source>
        <dbReference type="SAM" id="Phobius"/>
    </source>
</evidence>
<dbReference type="Proteomes" id="UP000436694">
    <property type="component" value="Unassembled WGS sequence"/>
</dbReference>